<organism evidence="16 17">
    <name type="scientific">Bacillus songklensis</name>
    <dbReference type="NCBI Taxonomy" id="1069116"/>
    <lineage>
        <taxon>Bacteria</taxon>
        <taxon>Bacillati</taxon>
        <taxon>Bacillota</taxon>
        <taxon>Bacilli</taxon>
        <taxon>Bacillales</taxon>
        <taxon>Bacillaceae</taxon>
        <taxon>Bacillus</taxon>
    </lineage>
</organism>
<evidence type="ECO:0000256" key="11">
    <source>
        <dbReference type="ARBA" id="ARBA00023136"/>
    </source>
</evidence>
<keyword evidence="9" id="KW-0573">Peptidoglycan synthesis</keyword>
<dbReference type="Gene3D" id="3.40.710.10">
    <property type="entry name" value="DD-peptidase/beta-lactamase superfamily"/>
    <property type="match status" value="1"/>
</dbReference>
<accession>A0ABV8B4P2</accession>
<evidence type="ECO:0000259" key="15">
    <source>
        <dbReference type="Pfam" id="PF03717"/>
    </source>
</evidence>
<dbReference type="Pfam" id="PF03717">
    <property type="entry name" value="PBP_dimer"/>
    <property type="match status" value="1"/>
</dbReference>
<comment type="catalytic activity">
    <reaction evidence="13">
        <text>Preferential cleavage: (Ac)2-L-Lys-D-Ala-|-D-Ala. Also transpeptidation of peptidyl-alanyl moieties that are N-acyl substituents of D-alanine.</text>
        <dbReference type="EC" id="3.4.16.4"/>
    </reaction>
</comment>
<evidence type="ECO:0000256" key="10">
    <source>
        <dbReference type="ARBA" id="ARBA00022989"/>
    </source>
</evidence>
<dbReference type="InterPro" id="IPR036138">
    <property type="entry name" value="PBP_dimer_sf"/>
</dbReference>
<evidence type="ECO:0000256" key="12">
    <source>
        <dbReference type="ARBA" id="ARBA00023316"/>
    </source>
</evidence>
<dbReference type="SUPFAM" id="SSF56601">
    <property type="entry name" value="beta-lactamase/transpeptidase-like"/>
    <property type="match status" value="1"/>
</dbReference>
<keyword evidence="12" id="KW-0961">Cell wall biogenesis/degradation</keyword>
<name>A0ABV8B4P2_9BACI</name>
<protein>
    <recommendedName>
        <fullName evidence="5">serine-type D-Ala-D-Ala carboxypeptidase</fullName>
        <ecNumber evidence="5">3.4.16.4</ecNumber>
    </recommendedName>
</protein>
<evidence type="ECO:0000256" key="9">
    <source>
        <dbReference type="ARBA" id="ARBA00022984"/>
    </source>
</evidence>
<keyword evidence="7" id="KW-0812">Transmembrane</keyword>
<dbReference type="EMBL" id="JBHRZT010000068">
    <property type="protein sequence ID" value="MFC3885158.1"/>
    <property type="molecule type" value="Genomic_DNA"/>
</dbReference>
<proteinExistence type="inferred from homology"/>
<evidence type="ECO:0000256" key="13">
    <source>
        <dbReference type="ARBA" id="ARBA00034000"/>
    </source>
</evidence>
<dbReference type="Pfam" id="PF00905">
    <property type="entry name" value="Transpeptidase"/>
    <property type="match status" value="1"/>
</dbReference>
<comment type="subcellular location">
    <subcellularLocation>
        <location evidence="2">Cell membrane</location>
    </subcellularLocation>
    <subcellularLocation>
        <location evidence="1">Membrane</location>
        <topology evidence="1">Single-pass membrane protein</topology>
    </subcellularLocation>
</comment>
<dbReference type="InterPro" id="IPR005311">
    <property type="entry name" value="PBP_dimer"/>
</dbReference>
<keyword evidence="17" id="KW-1185">Reference proteome</keyword>
<comment type="caution">
    <text evidence="16">The sequence shown here is derived from an EMBL/GenBank/DDBJ whole genome shotgun (WGS) entry which is preliminary data.</text>
</comment>
<feature type="domain" description="Penicillin-binding protein transpeptidase" evidence="14">
    <location>
        <begin position="345"/>
        <end position="664"/>
    </location>
</feature>
<evidence type="ECO:0000256" key="5">
    <source>
        <dbReference type="ARBA" id="ARBA00012448"/>
    </source>
</evidence>
<dbReference type="Gene3D" id="3.90.1310.10">
    <property type="entry name" value="Penicillin-binding protein 2a (Domain 2)"/>
    <property type="match status" value="1"/>
</dbReference>
<dbReference type="InterPro" id="IPR012338">
    <property type="entry name" value="Beta-lactam/transpept-like"/>
</dbReference>
<evidence type="ECO:0000256" key="2">
    <source>
        <dbReference type="ARBA" id="ARBA00004236"/>
    </source>
</evidence>
<keyword evidence="6" id="KW-1003">Cell membrane</keyword>
<dbReference type="Gene3D" id="1.10.10.1230">
    <property type="entry name" value="Penicillin-binding protein, N-terminal non-catalytic domain, head sub-domain"/>
    <property type="match status" value="1"/>
</dbReference>
<evidence type="ECO:0000256" key="4">
    <source>
        <dbReference type="ARBA" id="ARBA00007171"/>
    </source>
</evidence>
<comment type="pathway">
    <text evidence="3">Cell wall biogenesis; peptidoglycan biosynthesis.</text>
</comment>
<evidence type="ECO:0000313" key="17">
    <source>
        <dbReference type="Proteomes" id="UP001595752"/>
    </source>
</evidence>
<comment type="similarity">
    <text evidence="4">Belongs to the transpeptidase family.</text>
</comment>
<reference evidence="17" key="1">
    <citation type="journal article" date="2019" name="Int. J. Syst. Evol. Microbiol.">
        <title>The Global Catalogue of Microorganisms (GCM) 10K type strain sequencing project: providing services to taxonomists for standard genome sequencing and annotation.</title>
        <authorList>
            <consortium name="The Broad Institute Genomics Platform"/>
            <consortium name="The Broad Institute Genome Sequencing Center for Infectious Disease"/>
            <person name="Wu L."/>
            <person name="Ma J."/>
        </authorList>
    </citation>
    <scope>NUCLEOTIDE SEQUENCE [LARGE SCALE GENOMIC DNA]</scope>
    <source>
        <strain evidence="17">CCUG 61889</strain>
    </source>
</reference>
<feature type="domain" description="Penicillin-binding protein dimerisation" evidence="15">
    <location>
        <begin position="62"/>
        <end position="297"/>
    </location>
</feature>
<evidence type="ECO:0000256" key="8">
    <source>
        <dbReference type="ARBA" id="ARBA00022960"/>
    </source>
</evidence>
<dbReference type="SUPFAM" id="SSF56519">
    <property type="entry name" value="Penicillin binding protein dimerisation domain"/>
    <property type="match status" value="1"/>
</dbReference>
<dbReference type="PANTHER" id="PTHR30627">
    <property type="entry name" value="PEPTIDOGLYCAN D,D-TRANSPEPTIDASE"/>
    <property type="match status" value="1"/>
</dbReference>
<dbReference type="EC" id="3.4.16.4" evidence="5"/>
<dbReference type="Proteomes" id="UP001595752">
    <property type="component" value="Unassembled WGS sequence"/>
</dbReference>
<keyword evidence="10" id="KW-1133">Transmembrane helix</keyword>
<dbReference type="RefSeq" id="WP_377917289.1">
    <property type="nucleotide sequence ID" value="NZ_JBHRZT010000068.1"/>
</dbReference>
<dbReference type="InterPro" id="IPR050515">
    <property type="entry name" value="Beta-lactam/transpept"/>
</dbReference>
<keyword evidence="8" id="KW-0133">Cell shape</keyword>
<keyword evidence="11" id="KW-0472">Membrane</keyword>
<evidence type="ECO:0000256" key="3">
    <source>
        <dbReference type="ARBA" id="ARBA00004752"/>
    </source>
</evidence>
<gene>
    <name evidence="16" type="ORF">ACFOU2_17465</name>
</gene>
<evidence type="ECO:0000256" key="7">
    <source>
        <dbReference type="ARBA" id="ARBA00022692"/>
    </source>
</evidence>
<evidence type="ECO:0000259" key="14">
    <source>
        <dbReference type="Pfam" id="PF00905"/>
    </source>
</evidence>
<evidence type="ECO:0000256" key="1">
    <source>
        <dbReference type="ARBA" id="ARBA00004167"/>
    </source>
</evidence>
<dbReference type="PANTHER" id="PTHR30627:SF2">
    <property type="entry name" value="PEPTIDOGLYCAN D,D-TRANSPEPTIDASE MRDA"/>
    <property type="match status" value="1"/>
</dbReference>
<sequence length="683" mass="77481">MSKRKNRQKKRKKQLVFRLNLFFLLVFLLFSTLIIRLGLVQIVQGEEYKREASKTENVIVNTPVPRGNIYDRNGTMIVGNAPLNTITYTKAQNTSQEEKLRIAKKLAVLIQKEPDSVTERDLKDYWILTRSKEAEKKVSKSEVKKLSDKKIYQLTLDRITKEDLKEIKPEEMEIVAIKRELDSGYALTPQIVKNENVTDDEFASVSARLSELPGVDVTTGWERQYLFPNTFRSVLGNVTTAKEGLPKEQLDYFLARGYSRNDRVGKSQLEVKYENVLRGDKAQIKNIVDRSGKVLGTENIMDGQRGKDLILSIDINLQEQVEKILEEELRKAKSMGGTTYLDRAFVVMLNPKTGEVLAMAGKQMDREKGELAFSDFALGTVTTSYAMGSTVKGATVLTGFEKGVIKPGTYIRDEPLQIKGTPIKGSYSSLGTINDLDALKKSSNVYMFKTAMKIMGRDYYPNMKLPYSPEAFQTFRYYFSQFGLGVETGIDLPMEAIGFQGKDIRPGFLLDLAIGQYDTYTPMQLAQYVSTIANNGYRMKVRLVNEIRNPFRDPNEVGSVLKRFEPEVLNRISMGESEIKRVQEGFRRVMQEPGGTATKYFGGKPYKPAGKTGTAQSFYYHPEKKRSFETYNLTLVGYAPYNDPQVAFSIVVPYLDSDKNPINKYIGQRILDAYFGLNKIQNN</sequence>
<evidence type="ECO:0000256" key="6">
    <source>
        <dbReference type="ARBA" id="ARBA00022475"/>
    </source>
</evidence>
<evidence type="ECO:0000313" key="16">
    <source>
        <dbReference type="EMBL" id="MFC3885158.1"/>
    </source>
</evidence>
<dbReference type="InterPro" id="IPR001460">
    <property type="entry name" value="PCN-bd_Tpept"/>
</dbReference>